<dbReference type="EMBL" id="BNBI01000002">
    <property type="protein sequence ID" value="GHE91008.1"/>
    <property type="molecule type" value="Genomic_DNA"/>
</dbReference>
<proteinExistence type="predicted"/>
<accession>A0A919DY97</accession>
<evidence type="ECO:0000313" key="2">
    <source>
        <dbReference type="Proteomes" id="UP000630718"/>
    </source>
</evidence>
<keyword evidence="2" id="KW-1185">Reference proteome</keyword>
<comment type="caution">
    <text evidence="1">The sequence shown here is derived from an EMBL/GenBank/DDBJ whole genome shotgun (WGS) entry which is preliminary data.</text>
</comment>
<protein>
    <submittedName>
        <fullName evidence="1">Uncharacterized protein</fullName>
    </submittedName>
</protein>
<gene>
    <name evidence="1" type="ORF">GCM10018772_13680</name>
</gene>
<reference evidence="1" key="1">
    <citation type="journal article" date="2014" name="Int. J. Syst. Evol. Microbiol.">
        <title>Complete genome sequence of Corynebacterium casei LMG S-19264T (=DSM 44701T), isolated from a smear-ripened cheese.</title>
        <authorList>
            <consortium name="US DOE Joint Genome Institute (JGI-PGF)"/>
            <person name="Walter F."/>
            <person name="Albersmeier A."/>
            <person name="Kalinowski J."/>
            <person name="Ruckert C."/>
        </authorList>
    </citation>
    <scope>NUCLEOTIDE SEQUENCE</scope>
    <source>
        <strain evidence="1">JCM 4477</strain>
    </source>
</reference>
<dbReference type="Proteomes" id="UP000630718">
    <property type="component" value="Unassembled WGS sequence"/>
</dbReference>
<dbReference type="RefSeq" id="WP_190203185.1">
    <property type="nucleotide sequence ID" value="NZ_BNBI01000002.1"/>
</dbReference>
<name>A0A919DY97_9ACTN</name>
<evidence type="ECO:0000313" key="1">
    <source>
        <dbReference type="EMBL" id="GHE91008.1"/>
    </source>
</evidence>
<dbReference type="AlphaFoldDB" id="A0A919DY97"/>
<organism evidence="1 2">
    <name type="scientific">Streptomyces fumanus</name>
    <dbReference type="NCBI Taxonomy" id="67302"/>
    <lineage>
        <taxon>Bacteria</taxon>
        <taxon>Bacillati</taxon>
        <taxon>Actinomycetota</taxon>
        <taxon>Actinomycetes</taxon>
        <taxon>Kitasatosporales</taxon>
        <taxon>Streptomycetaceae</taxon>
        <taxon>Streptomyces</taxon>
    </lineage>
</organism>
<reference evidence="1" key="2">
    <citation type="submission" date="2020-09" db="EMBL/GenBank/DDBJ databases">
        <authorList>
            <person name="Sun Q."/>
            <person name="Ohkuma M."/>
        </authorList>
    </citation>
    <scope>NUCLEOTIDE SEQUENCE</scope>
    <source>
        <strain evidence="1">JCM 4477</strain>
    </source>
</reference>
<sequence length="154" mass="17448">MQWTAIAATAVGAVIGIASTLTADHLRWRRDLSERDRDAMRSSYAQYVDALTQARDEITQTSRDPGLTAEERADNVRTVIGRHGVYAKQHQLELMAPVKVVRLAISAANELAGYRDSVINGFTREDPECVEARRAYREARYRLIDAMRFSLERH</sequence>